<dbReference type="InterPro" id="IPR050294">
    <property type="entry name" value="RnfB_subfamily"/>
</dbReference>
<dbReference type="RefSeq" id="WP_316966707.1">
    <property type="nucleotide sequence ID" value="NZ_JARFPK010000023.1"/>
</dbReference>
<accession>A0ABT5X8E5</accession>
<dbReference type="PANTHER" id="PTHR42859">
    <property type="entry name" value="OXIDOREDUCTASE"/>
    <property type="match status" value="1"/>
</dbReference>
<keyword evidence="5" id="KW-0408">Iron</keyword>
<dbReference type="PROSITE" id="PS51379">
    <property type="entry name" value="4FE4S_FER_2"/>
    <property type="match status" value="2"/>
</dbReference>
<protein>
    <submittedName>
        <fullName evidence="8">4Fe-4S binding protein</fullName>
    </submittedName>
</protein>
<reference evidence="8 9" key="1">
    <citation type="submission" date="2023-03" db="EMBL/GenBank/DDBJ databases">
        <title>WGS of Methanotrichaceae archaeon Mx.</title>
        <authorList>
            <person name="Sorokin D.Y."/>
            <person name="Merkel A.Y."/>
        </authorList>
    </citation>
    <scope>NUCLEOTIDE SEQUENCE [LARGE SCALE GENOMIC DNA]</scope>
    <source>
        <strain evidence="8 9">Mx</strain>
    </source>
</reference>
<keyword evidence="3" id="KW-0479">Metal-binding</keyword>
<dbReference type="EMBL" id="JARFPK010000023">
    <property type="protein sequence ID" value="MDF0590961.1"/>
    <property type="molecule type" value="Genomic_DNA"/>
</dbReference>
<dbReference type="SUPFAM" id="SSF54862">
    <property type="entry name" value="4Fe-4S ferredoxins"/>
    <property type="match status" value="1"/>
</dbReference>
<evidence type="ECO:0000313" key="8">
    <source>
        <dbReference type="EMBL" id="MDF0590961.1"/>
    </source>
</evidence>
<keyword evidence="2" id="KW-0004">4Fe-4S</keyword>
<feature type="domain" description="4Fe-4S ferredoxin-type" evidence="7">
    <location>
        <begin position="66"/>
        <end position="95"/>
    </location>
</feature>
<evidence type="ECO:0000256" key="1">
    <source>
        <dbReference type="ARBA" id="ARBA00022448"/>
    </source>
</evidence>
<keyword evidence="9" id="KW-1185">Reference proteome</keyword>
<proteinExistence type="predicted"/>
<comment type="caution">
    <text evidence="8">The sequence shown here is derived from an EMBL/GenBank/DDBJ whole genome shotgun (WGS) entry which is preliminary data.</text>
</comment>
<dbReference type="InterPro" id="IPR017896">
    <property type="entry name" value="4Fe4S_Fe-S-bd"/>
</dbReference>
<keyword evidence="4" id="KW-0249">Electron transport</keyword>
<sequence length="164" mass="17615">MYLYVDIDRCIYCHACEIACERVHGESRISLEAVRDRACVPVLCHHCDPAPCAAVCSGGALTQGESSVIFEAEECTRCGLCIIACPFGAVYLGEADGLQKCDLCPEMEVPACVLTCPAEALVWGDGVERTGVLRRRAAGRVAQYYAESSGRDRISMPQGGAGYE</sequence>
<dbReference type="Pfam" id="PF13247">
    <property type="entry name" value="Fer4_11"/>
    <property type="match status" value="1"/>
</dbReference>
<keyword evidence="6" id="KW-0411">Iron-sulfur</keyword>
<evidence type="ECO:0000259" key="7">
    <source>
        <dbReference type="PROSITE" id="PS51379"/>
    </source>
</evidence>
<evidence type="ECO:0000256" key="3">
    <source>
        <dbReference type="ARBA" id="ARBA00022723"/>
    </source>
</evidence>
<dbReference type="Proteomes" id="UP001220010">
    <property type="component" value="Unassembled WGS sequence"/>
</dbReference>
<evidence type="ECO:0000256" key="2">
    <source>
        <dbReference type="ARBA" id="ARBA00022485"/>
    </source>
</evidence>
<evidence type="ECO:0000256" key="6">
    <source>
        <dbReference type="ARBA" id="ARBA00023014"/>
    </source>
</evidence>
<dbReference type="Gene3D" id="3.30.70.20">
    <property type="match status" value="2"/>
</dbReference>
<dbReference type="InterPro" id="IPR017900">
    <property type="entry name" value="4Fe4S_Fe_S_CS"/>
</dbReference>
<evidence type="ECO:0000256" key="4">
    <source>
        <dbReference type="ARBA" id="ARBA00022982"/>
    </source>
</evidence>
<evidence type="ECO:0000313" key="9">
    <source>
        <dbReference type="Proteomes" id="UP001220010"/>
    </source>
</evidence>
<keyword evidence="1" id="KW-0813">Transport</keyword>
<gene>
    <name evidence="8" type="ORF">P0O15_07245</name>
</gene>
<evidence type="ECO:0000256" key="5">
    <source>
        <dbReference type="ARBA" id="ARBA00023004"/>
    </source>
</evidence>
<name>A0ABT5X8E5_9EURY</name>
<dbReference type="PROSITE" id="PS00198">
    <property type="entry name" value="4FE4S_FER_1"/>
    <property type="match status" value="2"/>
</dbReference>
<organism evidence="8 9">
    <name type="scientific">Candidatus Methanocrinis natronophilus</name>
    <dbReference type="NCBI Taxonomy" id="3033396"/>
    <lineage>
        <taxon>Archaea</taxon>
        <taxon>Methanobacteriati</taxon>
        <taxon>Methanobacteriota</taxon>
        <taxon>Stenosarchaea group</taxon>
        <taxon>Methanomicrobia</taxon>
        <taxon>Methanotrichales</taxon>
        <taxon>Methanotrichaceae</taxon>
        <taxon>Methanocrinis</taxon>
    </lineage>
</organism>
<dbReference type="PANTHER" id="PTHR42859:SF10">
    <property type="entry name" value="DIMETHYLSULFOXIDE REDUCTASE CHAIN B"/>
    <property type="match status" value="1"/>
</dbReference>
<feature type="domain" description="4Fe-4S ferredoxin-type" evidence="7">
    <location>
        <begin position="1"/>
        <end position="20"/>
    </location>
</feature>